<name>A0A6G1Q709_CHAAH</name>
<feature type="region of interest" description="Disordered" evidence="5">
    <location>
        <begin position="232"/>
        <end position="256"/>
    </location>
</feature>
<dbReference type="GO" id="GO:0000977">
    <property type="term" value="F:RNA polymerase II transcription regulatory region sequence-specific DNA binding"/>
    <property type="evidence" value="ECO:0007669"/>
    <property type="project" value="TreeGrafter"/>
</dbReference>
<dbReference type="GO" id="GO:0000981">
    <property type="term" value="F:DNA-binding transcription factor activity, RNA polymerase II-specific"/>
    <property type="evidence" value="ECO:0007669"/>
    <property type="project" value="TreeGrafter"/>
</dbReference>
<sequence>MERQVVGGRRMVTVGLGAVETKSRRGLLDAAGRPEVLGQGDKESRKLLHHSIQRYFHFINQIEPSPCVIFCSTCLWSDSTDITGSTADEMTVGAETITDDITYSDVKIRRHKHHQQKSSRQSKGGSAGSGPHRDGGEGGKDGKDSEEVAMEPAWRQQGRGRGRGQQEGERSRPPQKERERPGAAGGVWVSGQVAGTKTVASPKPPHAVSVQSKFEEIRKSNQAAAQRLVENCISSSSDEEEDEDEEDVDPKDGKRGKILASTFTTYTDQTGGDAAGLARTGQYVSDLFQSGALTCLICIASVKRTQPVWNCSSCFSLFHLPCIQKWARDSVFLVSSVTDEDFGQKQHPWPCPKCRAEYPPSATPNRNSEMVCLHTVIEKDIKG</sequence>
<keyword evidence="3" id="KW-0862">Zinc</keyword>
<feature type="region of interest" description="Disordered" evidence="5">
    <location>
        <begin position="109"/>
        <end position="188"/>
    </location>
</feature>
<dbReference type="AlphaFoldDB" id="A0A6G1Q709"/>
<reference evidence="8" key="2">
    <citation type="submission" date="2019-02" db="EMBL/GenBank/DDBJ databases">
        <title>Opniocepnalus argus Var Kimnra genome.</title>
        <authorList>
            <person name="Zhou C."/>
            <person name="Xiao S."/>
        </authorList>
    </citation>
    <scope>NUCLEOTIDE SEQUENCE [LARGE SCALE GENOMIC DNA]</scope>
</reference>
<evidence type="ECO:0000256" key="1">
    <source>
        <dbReference type="ARBA" id="ARBA00022723"/>
    </source>
</evidence>
<proteinExistence type="predicted"/>
<dbReference type="PROSITE" id="PS50089">
    <property type="entry name" value="ZF_RING_2"/>
    <property type="match status" value="1"/>
</dbReference>
<feature type="domain" description="RING-type" evidence="6">
    <location>
        <begin position="295"/>
        <end position="355"/>
    </location>
</feature>
<keyword evidence="1" id="KW-0479">Metal-binding</keyword>
<dbReference type="EMBL" id="CM015724">
    <property type="protein sequence ID" value="KAF3698302.1"/>
    <property type="molecule type" value="Genomic_DNA"/>
</dbReference>
<dbReference type="CDD" id="cd16697">
    <property type="entry name" value="RING-CH-C4HC3_NFXL1"/>
    <property type="match status" value="1"/>
</dbReference>
<dbReference type="PANTHER" id="PTHR12360:SF1">
    <property type="entry name" value="NF-X1-TYPE ZINC FINGER PROTEIN NFXL1"/>
    <property type="match status" value="1"/>
</dbReference>
<organism evidence="7 8">
    <name type="scientific">Channa argus</name>
    <name type="common">Northern snakehead</name>
    <name type="synonym">Ophicephalus argus</name>
    <dbReference type="NCBI Taxonomy" id="215402"/>
    <lineage>
        <taxon>Eukaryota</taxon>
        <taxon>Metazoa</taxon>
        <taxon>Chordata</taxon>
        <taxon>Craniata</taxon>
        <taxon>Vertebrata</taxon>
        <taxon>Euteleostomi</taxon>
        <taxon>Actinopterygii</taxon>
        <taxon>Neopterygii</taxon>
        <taxon>Teleostei</taxon>
        <taxon>Neoteleostei</taxon>
        <taxon>Acanthomorphata</taxon>
        <taxon>Anabantaria</taxon>
        <taxon>Anabantiformes</taxon>
        <taxon>Channoidei</taxon>
        <taxon>Channidae</taxon>
        <taxon>Channa</taxon>
    </lineage>
</organism>
<protein>
    <submittedName>
        <fullName evidence="7">NF-X1-type zinc finger protein NFXL1 Ovarian zinc finger protein</fullName>
    </submittedName>
</protein>
<evidence type="ECO:0000256" key="5">
    <source>
        <dbReference type="SAM" id="MobiDB-lite"/>
    </source>
</evidence>
<evidence type="ECO:0000313" key="7">
    <source>
        <dbReference type="EMBL" id="KAF3698302.1"/>
    </source>
</evidence>
<reference evidence="7 8" key="1">
    <citation type="submission" date="2019-02" db="EMBL/GenBank/DDBJ databases">
        <title>Opniocepnalus argus genome.</title>
        <authorList>
            <person name="Zhou C."/>
            <person name="Xiao S."/>
        </authorList>
    </citation>
    <scope>NUCLEOTIDE SEQUENCE [LARGE SCALE GENOMIC DNA]</scope>
    <source>
        <strain evidence="7">OARG1902GOOAL</strain>
        <tissue evidence="7">Muscle</tissue>
    </source>
</reference>
<evidence type="ECO:0000313" key="8">
    <source>
        <dbReference type="Proteomes" id="UP000503349"/>
    </source>
</evidence>
<evidence type="ECO:0000259" key="6">
    <source>
        <dbReference type="PROSITE" id="PS50089"/>
    </source>
</evidence>
<evidence type="ECO:0000256" key="2">
    <source>
        <dbReference type="ARBA" id="ARBA00022771"/>
    </source>
</evidence>
<dbReference type="SUPFAM" id="SSF57850">
    <property type="entry name" value="RING/U-box"/>
    <property type="match status" value="1"/>
</dbReference>
<dbReference type="Gene3D" id="3.30.40.10">
    <property type="entry name" value="Zinc/RING finger domain, C3HC4 (zinc finger)"/>
    <property type="match status" value="1"/>
</dbReference>
<gene>
    <name evidence="7" type="ORF">EXN66_Car013983</name>
</gene>
<feature type="compositionally biased region" description="Acidic residues" evidence="5">
    <location>
        <begin position="237"/>
        <end position="249"/>
    </location>
</feature>
<keyword evidence="8" id="KW-1185">Reference proteome</keyword>
<dbReference type="InterPro" id="IPR034078">
    <property type="entry name" value="NFX1_fam"/>
</dbReference>
<feature type="compositionally biased region" description="Basic and acidic residues" evidence="5">
    <location>
        <begin position="164"/>
        <end position="181"/>
    </location>
</feature>
<dbReference type="GO" id="GO:0005634">
    <property type="term" value="C:nucleus"/>
    <property type="evidence" value="ECO:0007669"/>
    <property type="project" value="TreeGrafter"/>
</dbReference>
<dbReference type="InterPro" id="IPR013083">
    <property type="entry name" value="Znf_RING/FYVE/PHD"/>
</dbReference>
<dbReference type="Proteomes" id="UP000503349">
    <property type="component" value="Chromosome 13"/>
</dbReference>
<keyword evidence="2 4" id="KW-0863">Zinc-finger</keyword>
<evidence type="ECO:0000256" key="3">
    <source>
        <dbReference type="ARBA" id="ARBA00022833"/>
    </source>
</evidence>
<accession>A0A6G1Q709</accession>
<feature type="compositionally biased region" description="Basic and acidic residues" evidence="5">
    <location>
        <begin position="131"/>
        <end position="146"/>
    </location>
</feature>
<dbReference type="PANTHER" id="PTHR12360">
    <property type="entry name" value="NUCLEAR TRANSCRIPTION FACTOR, X-BOX BINDING 1 NFX1"/>
    <property type="match status" value="1"/>
</dbReference>
<dbReference type="GO" id="GO:0008270">
    <property type="term" value="F:zinc ion binding"/>
    <property type="evidence" value="ECO:0007669"/>
    <property type="project" value="UniProtKB-KW"/>
</dbReference>
<evidence type="ECO:0000256" key="4">
    <source>
        <dbReference type="PROSITE-ProRule" id="PRU00175"/>
    </source>
</evidence>
<dbReference type="InterPro" id="IPR001841">
    <property type="entry name" value="Znf_RING"/>
</dbReference>